<proteinExistence type="inferred from homology"/>
<accession>A0A7W5VIZ6</accession>
<evidence type="ECO:0000313" key="5">
    <source>
        <dbReference type="Proteomes" id="UP000579945"/>
    </source>
</evidence>
<dbReference type="Pfam" id="PF00106">
    <property type="entry name" value="adh_short"/>
    <property type="match status" value="1"/>
</dbReference>
<protein>
    <recommendedName>
        <fullName evidence="6">3-oxoacyl-[acyl-carrier protein] reductase</fullName>
    </recommendedName>
</protein>
<dbReference type="SUPFAM" id="SSF51735">
    <property type="entry name" value="NAD(P)-binding Rossmann-fold domains"/>
    <property type="match status" value="1"/>
</dbReference>
<dbReference type="Proteomes" id="UP000579945">
    <property type="component" value="Unassembled WGS sequence"/>
</dbReference>
<comment type="similarity">
    <text evidence="1">Belongs to the short-chain dehydrogenases/reductases (SDR) family.</text>
</comment>
<evidence type="ECO:0000256" key="2">
    <source>
        <dbReference type="ARBA" id="ARBA00023002"/>
    </source>
</evidence>
<dbReference type="RefSeq" id="WP_183660718.1">
    <property type="nucleotide sequence ID" value="NZ_BAAAXX010000073.1"/>
</dbReference>
<reference evidence="4 5" key="1">
    <citation type="submission" date="2020-08" db="EMBL/GenBank/DDBJ databases">
        <title>Sequencing the genomes of 1000 actinobacteria strains.</title>
        <authorList>
            <person name="Klenk H.-P."/>
        </authorList>
    </citation>
    <scope>NUCLEOTIDE SEQUENCE [LARGE SCALE GENOMIC DNA]</scope>
    <source>
        <strain evidence="4 5">DSM 44320</strain>
    </source>
</reference>
<dbReference type="PANTHER" id="PTHR43669:SF3">
    <property type="entry name" value="ALCOHOL DEHYDROGENASE, PUTATIVE (AFU_ORTHOLOGUE AFUA_3G03445)-RELATED"/>
    <property type="match status" value="1"/>
</dbReference>
<dbReference type="InterPro" id="IPR002347">
    <property type="entry name" value="SDR_fam"/>
</dbReference>
<name>A0A7W5VIZ6_9ACTN</name>
<dbReference type="Gene3D" id="3.40.50.720">
    <property type="entry name" value="NAD(P)-binding Rossmann-like Domain"/>
    <property type="match status" value="1"/>
</dbReference>
<evidence type="ECO:0000256" key="1">
    <source>
        <dbReference type="ARBA" id="ARBA00006484"/>
    </source>
</evidence>
<feature type="region of interest" description="Disordered" evidence="3">
    <location>
        <begin position="106"/>
        <end position="126"/>
    </location>
</feature>
<dbReference type="GO" id="GO:0016491">
    <property type="term" value="F:oxidoreductase activity"/>
    <property type="evidence" value="ECO:0007669"/>
    <property type="project" value="UniProtKB-KW"/>
</dbReference>
<evidence type="ECO:0008006" key="6">
    <source>
        <dbReference type="Google" id="ProtNLM"/>
    </source>
</evidence>
<dbReference type="EMBL" id="JACIBV010000002">
    <property type="protein sequence ID" value="MBB3732853.1"/>
    <property type="molecule type" value="Genomic_DNA"/>
</dbReference>
<keyword evidence="5" id="KW-1185">Reference proteome</keyword>
<dbReference type="GeneID" id="95394854"/>
<comment type="caution">
    <text evidence="4">The sequence shown here is derived from an EMBL/GenBank/DDBJ whole genome shotgun (WGS) entry which is preliminary data.</text>
</comment>
<gene>
    <name evidence="4" type="ORF">FHR33_008800</name>
</gene>
<keyword evidence="2" id="KW-0560">Oxidoreductase</keyword>
<evidence type="ECO:0000256" key="3">
    <source>
        <dbReference type="SAM" id="MobiDB-lite"/>
    </source>
</evidence>
<dbReference type="AlphaFoldDB" id="A0A7W5VIZ6"/>
<evidence type="ECO:0000313" key="4">
    <source>
        <dbReference type="EMBL" id="MBB3732853.1"/>
    </source>
</evidence>
<sequence length="126" mass="13098">MTQPVHRRFEGQAVLVTGAASGIGRATALAFAREGAGVVVADVAAGQNEKTAQMIREEGGHALAVTCDVTSPQLVDQPVRVWPIAAPRTGNAMPSTRGFVRRPAVWGSSGRRAGGAGSRYSSIQPF</sequence>
<organism evidence="4 5">
    <name type="scientific">Nonomuraea dietziae</name>
    <dbReference type="NCBI Taxonomy" id="65515"/>
    <lineage>
        <taxon>Bacteria</taxon>
        <taxon>Bacillati</taxon>
        <taxon>Actinomycetota</taxon>
        <taxon>Actinomycetes</taxon>
        <taxon>Streptosporangiales</taxon>
        <taxon>Streptosporangiaceae</taxon>
        <taxon>Nonomuraea</taxon>
    </lineage>
</organism>
<dbReference type="PANTHER" id="PTHR43669">
    <property type="entry name" value="5-KETO-D-GLUCONATE 5-REDUCTASE"/>
    <property type="match status" value="1"/>
</dbReference>
<dbReference type="InterPro" id="IPR036291">
    <property type="entry name" value="NAD(P)-bd_dom_sf"/>
</dbReference>